<name>A0A1L5PS48_PSEPU</name>
<dbReference type="Proteomes" id="UP000185146">
    <property type="component" value="Chromosome"/>
</dbReference>
<evidence type="ECO:0000313" key="2">
    <source>
        <dbReference type="EMBL" id="APO82941.1"/>
    </source>
</evidence>
<accession>A0A1L5PS48</accession>
<evidence type="ECO:0000313" key="3">
    <source>
        <dbReference type="Proteomes" id="UP000185146"/>
    </source>
</evidence>
<organism evidence="2 3">
    <name type="scientific">Pseudomonas putida</name>
    <name type="common">Arthrobacter siderocapsulatus</name>
    <dbReference type="NCBI Taxonomy" id="303"/>
    <lineage>
        <taxon>Bacteria</taxon>
        <taxon>Pseudomonadati</taxon>
        <taxon>Pseudomonadota</taxon>
        <taxon>Gammaproteobacteria</taxon>
        <taxon>Pseudomonadales</taxon>
        <taxon>Pseudomonadaceae</taxon>
        <taxon>Pseudomonas</taxon>
    </lineage>
</organism>
<dbReference type="Pfam" id="PF10013">
    <property type="entry name" value="DUF2256"/>
    <property type="match status" value="1"/>
</dbReference>
<feature type="region of interest" description="Disordered" evidence="1">
    <location>
        <begin position="39"/>
        <end position="60"/>
    </location>
</feature>
<dbReference type="InterPro" id="IPR017136">
    <property type="entry name" value="UCP037205"/>
</dbReference>
<feature type="compositionally biased region" description="Basic and acidic residues" evidence="1">
    <location>
        <begin position="39"/>
        <end position="49"/>
    </location>
</feature>
<gene>
    <name evidence="2" type="ORF">BL240_16360</name>
</gene>
<protein>
    <submittedName>
        <fullName evidence="2">DUF2256 domain-containing protein</fullName>
    </submittedName>
</protein>
<dbReference type="PANTHER" id="PTHR37463:SF1">
    <property type="entry name" value="DUF2256 DOMAIN-CONTAINING PROTEIN"/>
    <property type="match status" value="1"/>
</dbReference>
<dbReference type="EMBL" id="CP018743">
    <property type="protein sequence ID" value="APO82941.1"/>
    <property type="molecule type" value="Genomic_DNA"/>
</dbReference>
<sequence>MKKGLLPSKICVVCGRPFNWRKRWARCWAQVRYCSERCRKSAPHREAREQGQGSGPYRHQ</sequence>
<proteinExistence type="predicted"/>
<evidence type="ECO:0000256" key="1">
    <source>
        <dbReference type="SAM" id="MobiDB-lite"/>
    </source>
</evidence>
<dbReference type="PANTHER" id="PTHR37463">
    <property type="entry name" value="GSL3115 PROTEIN"/>
    <property type="match status" value="1"/>
</dbReference>
<dbReference type="AlphaFoldDB" id="A0A1L5PS48"/>
<dbReference type="RefSeq" id="WP_075045543.1">
    <property type="nucleotide sequence ID" value="NZ_CP018743.1"/>
</dbReference>
<reference evidence="2 3" key="1">
    <citation type="submission" date="2016-12" db="EMBL/GenBank/DDBJ databases">
        <title>Draft Genome Sequence of Mercury Resistant Pseudomonas DRA525.</title>
        <authorList>
            <person name="Drace K.M."/>
        </authorList>
    </citation>
    <scope>NUCLEOTIDE SEQUENCE [LARGE SCALE GENOMIC DNA]</scope>
    <source>
        <strain evidence="2 3">DRA525</strain>
    </source>
</reference>